<dbReference type="SUPFAM" id="SSF48264">
    <property type="entry name" value="Cytochrome P450"/>
    <property type="match status" value="1"/>
</dbReference>
<dbReference type="OrthoDB" id="1470350at2759"/>
<dbReference type="PANTHER" id="PTHR24304">
    <property type="entry name" value="CYTOCHROME P450 FAMILY 7"/>
    <property type="match status" value="1"/>
</dbReference>
<dbReference type="GeneID" id="25282637"/>
<sequence>SVFGEDVDDYRPERWIERGAKFMNSHMYQQFGGGSHLCIGRILALFEMKKALIQILRAFDIKLVHPRRPLTYHSTFFIVQQCLEAYVSRR</sequence>
<dbReference type="GO" id="GO:0020037">
    <property type="term" value="F:heme binding"/>
    <property type="evidence" value="ECO:0007669"/>
    <property type="project" value="InterPro"/>
</dbReference>
<feature type="non-terminal residue" evidence="7">
    <location>
        <position position="90"/>
    </location>
</feature>
<evidence type="ECO:0000256" key="5">
    <source>
        <dbReference type="ARBA" id="ARBA00023004"/>
    </source>
</evidence>
<dbReference type="STRING" id="1182545.A0A072PA46"/>
<dbReference type="RefSeq" id="XP_013258733.1">
    <property type="nucleotide sequence ID" value="XM_013403279.1"/>
</dbReference>
<keyword evidence="5 6" id="KW-0408">Iron</keyword>
<dbReference type="EMBL" id="AMGV01000006">
    <property type="protein sequence ID" value="KEF56143.1"/>
    <property type="molecule type" value="Genomic_DNA"/>
</dbReference>
<dbReference type="VEuPathDB" id="FungiDB:A1O9_07724"/>
<feature type="non-terminal residue" evidence="7">
    <location>
        <position position="1"/>
    </location>
</feature>
<dbReference type="PROSITE" id="PS00086">
    <property type="entry name" value="CYTOCHROME_P450"/>
    <property type="match status" value="1"/>
</dbReference>
<dbReference type="Proteomes" id="UP000027920">
    <property type="component" value="Unassembled WGS sequence"/>
</dbReference>
<dbReference type="InterPro" id="IPR036396">
    <property type="entry name" value="Cyt_P450_sf"/>
</dbReference>
<evidence type="ECO:0000313" key="7">
    <source>
        <dbReference type="EMBL" id="KEF56143.1"/>
    </source>
</evidence>
<evidence type="ECO:0008006" key="9">
    <source>
        <dbReference type="Google" id="ProtNLM"/>
    </source>
</evidence>
<keyword evidence="2 6" id="KW-0349">Heme</keyword>
<reference evidence="7 8" key="1">
    <citation type="submission" date="2013-03" db="EMBL/GenBank/DDBJ databases">
        <title>The Genome Sequence of Exophiala aquamarina CBS 119918.</title>
        <authorList>
            <consortium name="The Broad Institute Genomics Platform"/>
            <person name="Cuomo C."/>
            <person name="de Hoog S."/>
            <person name="Gorbushina A."/>
            <person name="Walker B."/>
            <person name="Young S.K."/>
            <person name="Zeng Q."/>
            <person name="Gargeya S."/>
            <person name="Fitzgerald M."/>
            <person name="Haas B."/>
            <person name="Abouelleil A."/>
            <person name="Allen A.W."/>
            <person name="Alvarado L."/>
            <person name="Arachchi H.M."/>
            <person name="Berlin A.M."/>
            <person name="Chapman S.B."/>
            <person name="Gainer-Dewar J."/>
            <person name="Goldberg J."/>
            <person name="Griggs A."/>
            <person name="Gujja S."/>
            <person name="Hansen M."/>
            <person name="Howarth C."/>
            <person name="Imamovic A."/>
            <person name="Ireland A."/>
            <person name="Larimer J."/>
            <person name="McCowan C."/>
            <person name="Murphy C."/>
            <person name="Pearson M."/>
            <person name="Poon T.W."/>
            <person name="Priest M."/>
            <person name="Roberts A."/>
            <person name="Saif S."/>
            <person name="Shea T."/>
            <person name="Sisk P."/>
            <person name="Sykes S."/>
            <person name="Wortman J."/>
            <person name="Nusbaum C."/>
            <person name="Birren B."/>
        </authorList>
    </citation>
    <scope>NUCLEOTIDE SEQUENCE [LARGE SCALE GENOMIC DNA]</scope>
    <source>
        <strain evidence="7 8">CBS 119918</strain>
    </source>
</reference>
<comment type="similarity">
    <text evidence="1 6">Belongs to the cytochrome P450 family.</text>
</comment>
<evidence type="ECO:0000313" key="8">
    <source>
        <dbReference type="Proteomes" id="UP000027920"/>
    </source>
</evidence>
<keyword evidence="3 6" id="KW-0479">Metal-binding</keyword>
<dbReference type="GO" id="GO:0005506">
    <property type="term" value="F:iron ion binding"/>
    <property type="evidence" value="ECO:0007669"/>
    <property type="project" value="InterPro"/>
</dbReference>
<proteinExistence type="inferred from homology"/>
<protein>
    <recommendedName>
        <fullName evidence="9">Cytochrome P450 oxidoreductase</fullName>
    </recommendedName>
</protein>
<keyword evidence="4 6" id="KW-0560">Oxidoreductase</keyword>
<evidence type="ECO:0000256" key="3">
    <source>
        <dbReference type="ARBA" id="ARBA00022723"/>
    </source>
</evidence>
<dbReference type="AlphaFoldDB" id="A0A072PA46"/>
<keyword evidence="6" id="KW-0503">Monooxygenase</keyword>
<dbReference type="PANTHER" id="PTHR24304:SF2">
    <property type="entry name" value="24-HYDROXYCHOLESTEROL 7-ALPHA-HYDROXYLASE"/>
    <property type="match status" value="1"/>
</dbReference>
<keyword evidence="8" id="KW-1185">Reference proteome</keyword>
<evidence type="ECO:0000256" key="4">
    <source>
        <dbReference type="ARBA" id="ARBA00023002"/>
    </source>
</evidence>
<dbReference type="GO" id="GO:0016705">
    <property type="term" value="F:oxidoreductase activity, acting on paired donors, with incorporation or reduction of molecular oxygen"/>
    <property type="evidence" value="ECO:0007669"/>
    <property type="project" value="InterPro"/>
</dbReference>
<organism evidence="7 8">
    <name type="scientific">Exophiala aquamarina CBS 119918</name>
    <dbReference type="NCBI Taxonomy" id="1182545"/>
    <lineage>
        <taxon>Eukaryota</taxon>
        <taxon>Fungi</taxon>
        <taxon>Dikarya</taxon>
        <taxon>Ascomycota</taxon>
        <taxon>Pezizomycotina</taxon>
        <taxon>Eurotiomycetes</taxon>
        <taxon>Chaetothyriomycetidae</taxon>
        <taxon>Chaetothyriales</taxon>
        <taxon>Herpotrichiellaceae</taxon>
        <taxon>Exophiala</taxon>
    </lineage>
</organism>
<evidence type="ECO:0000256" key="2">
    <source>
        <dbReference type="ARBA" id="ARBA00022617"/>
    </source>
</evidence>
<dbReference type="Pfam" id="PF00067">
    <property type="entry name" value="p450"/>
    <property type="match status" value="1"/>
</dbReference>
<accession>A0A072PA46</accession>
<dbReference type="InterPro" id="IPR017972">
    <property type="entry name" value="Cyt_P450_CS"/>
</dbReference>
<dbReference type="Gene3D" id="1.10.630.10">
    <property type="entry name" value="Cytochrome P450"/>
    <property type="match status" value="1"/>
</dbReference>
<gene>
    <name evidence="7" type="ORF">A1O9_07724</name>
</gene>
<comment type="caution">
    <text evidence="7">The sequence shown here is derived from an EMBL/GenBank/DDBJ whole genome shotgun (WGS) entry which is preliminary data.</text>
</comment>
<dbReference type="GO" id="GO:0004497">
    <property type="term" value="F:monooxygenase activity"/>
    <property type="evidence" value="ECO:0007669"/>
    <property type="project" value="UniProtKB-KW"/>
</dbReference>
<name>A0A072PA46_9EURO</name>
<dbReference type="HOGENOM" id="CLU_2446611_0_0_1"/>
<evidence type="ECO:0000256" key="1">
    <source>
        <dbReference type="ARBA" id="ARBA00010617"/>
    </source>
</evidence>
<evidence type="ECO:0000256" key="6">
    <source>
        <dbReference type="RuleBase" id="RU000461"/>
    </source>
</evidence>
<dbReference type="InterPro" id="IPR050529">
    <property type="entry name" value="CYP450_sterol_14alpha_dmase"/>
</dbReference>
<dbReference type="InterPro" id="IPR001128">
    <property type="entry name" value="Cyt_P450"/>
</dbReference>